<keyword evidence="2" id="KW-1185">Reference proteome</keyword>
<gene>
    <name evidence="1" type="ORF">GIB67_042691</name>
</gene>
<name>A0A7J7NDN4_9MAGN</name>
<comment type="caution">
    <text evidence="1">The sequence shown here is derived from an EMBL/GenBank/DDBJ whole genome shotgun (WGS) entry which is preliminary data.</text>
</comment>
<organism evidence="1 2">
    <name type="scientific">Kingdonia uniflora</name>
    <dbReference type="NCBI Taxonomy" id="39325"/>
    <lineage>
        <taxon>Eukaryota</taxon>
        <taxon>Viridiplantae</taxon>
        <taxon>Streptophyta</taxon>
        <taxon>Embryophyta</taxon>
        <taxon>Tracheophyta</taxon>
        <taxon>Spermatophyta</taxon>
        <taxon>Magnoliopsida</taxon>
        <taxon>Ranunculales</taxon>
        <taxon>Circaeasteraceae</taxon>
        <taxon>Kingdonia</taxon>
    </lineage>
</organism>
<dbReference type="Proteomes" id="UP000541444">
    <property type="component" value="Unassembled WGS sequence"/>
</dbReference>
<proteinExistence type="predicted"/>
<reference evidence="1 2" key="1">
    <citation type="journal article" date="2020" name="IScience">
        <title>Genome Sequencing of the Endangered Kingdonia uniflora (Circaeasteraceae, Ranunculales) Reveals Potential Mechanisms of Evolutionary Specialization.</title>
        <authorList>
            <person name="Sun Y."/>
            <person name="Deng T."/>
            <person name="Zhang A."/>
            <person name="Moore M.J."/>
            <person name="Landis J.B."/>
            <person name="Lin N."/>
            <person name="Zhang H."/>
            <person name="Zhang X."/>
            <person name="Huang J."/>
            <person name="Zhang X."/>
            <person name="Sun H."/>
            <person name="Wang H."/>
        </authorList>
    </citation>
    <scope>NUCLEOTIDE SEQUENCE [LARGE SCALE GENOMIC DNA]</scope>
    <source>
        <strain evidence="1">TB1705</strain>
        <tissue evidence="1">Leaf</tissue>
    </source>
</reference>
<accession>A0A7J7NDN4</accession>
<dbReference type="EMBL" id="JACGCM010000855">
    <property type="protein sequence ID" value="KAF6165275.1"/>
    <property type="molecule type" value="Genomic_DNA"/>
</dbReference>
<evidence type="ECO:0000313" key="2">
    <source>
        <dbReference type="Proteomes" id="UP000541444"/>
    </source>
</evidence>
<dbReference type="AlphaFoldDB" id="A0A7J7NDN4"/>
<protein>
    <submittedName>
        <fullName evidence="1">Uncharacterized protein</fullName>
    </submittedName>
</protein>
<sequence length="58" mass="6575">MVVTLAAAFKAVLSISFFFRSIWAFSKATSFGFALLQSTLVHTTRVILSYNLVRRYIL</sequence>
<evidence type="ECO:0000313" key="1">
    <source>
        <dbReference type="EMBL" id="KAF6165275.1"/>
    </source>
</evidence>